<dbReference type="EMBL" id="BK015661">
    <property type="protein sequence ID" value="DAE18721.1"/>
    <property type="molecule type" value="Genomic_DNA"/>
</dbReference>
<accession>A0A8S5QIV4</accession>
<proteinExistence type="predicted"/>
<dbReference type="GO" id="GO:0008270">
    <property type="term" value="F:zinc ion binding"/>
    <property type="evidence" value="ECO:0007669"/>
    <property type="project" value="InterPro"/>
</dbReference>
<evidence type="ECO:0000313" key="2">
    <source>
        <dbReference type="EMBL" id="DAE18721.1"/>
    </source>
</evidence>
<feature type="domain" description="HNH" evidence="1">
    <location>
        <begin position="55"/>
        <end position="101"/>
    </location>
</feature>
<reference evidence="2" key="1">
    <citation type="journal article" date="2021" name="Proc. Natl. Acad. Sci. U.S.A.">
        <title>A Catalog of Tens of Thousands of Viruses from Human Metagenomes Reveals Hidden Associations with Chronic Diseases.</title>
        <authorList>
            <person name="Tisza M.J."/>
            <person name="Buck C.B."/>
        </authorList>
    </citation>
    <scope>NUCLEOTIDE SEQUENCE</scope>
    <source>
        <strain evidence="2">CtXmm2</strain>
    </source>
</reference>
<sequence length="130" mass="15311">MLKSCKYCGRIHDSKFNCGKKPQTNKKNTKETKFHGSRAWTKKSIRIRERDAYLCQCCIRKMKGTIEEHNYNNISVHHIEPLSQAWDKRMDDDNLITLCGYHHEEAEKGNISRRILKQIAKEQNSKADEM</sequence>
<dbReference type="Pfam" id="PF01844">
    <property type="entry name" value="HNH"/>
    <property type="match status" value="1"/>
</dbReference>
<name>A0A8S5QIV4_9CAUD</name>
<evidence type="ECO:0000259" key="1">
    <source>
        <dbReference type="Pfam" id="PF01844"/>
    </source>
</evidence>
<dbReference type="Gene3D" id="1.10.30.50">
    <property type="match status" value="1"/>
</dbReference>
<protein>
    <submittedName>
        <fullName evidence="2">NinG recombination protein</fullName>
    </submittedName>
</protein>
<dbReference type="GO" id="GO:0004519">
    <property type="term" value="F:endonuclease activity"/>
    <property type="evidence" value="ECO:0007669"/>
    <property type="project" value="InterPro"/>
</dbReference>
<dbReference type="InterPro" id="IPR002711">
    <property type="entry name" value="HNH"/>
</dbReference>
<organism evidence="2">
    <name type="scientific">Siphoviridae sp. ctXmm2</name>
    <dbReference type="NCBI Taxonomy" id="2825546"/>
    <lineage>
        <taxon>Viruses</taxon>
        <taxon>Duplodnaviria</taxon>
        <taxon>Heunggongvirae</taxon>
        <taxon>Uroviricota</taxon>
        <taxon>Caudoviricetes</taxon>
    </lineage>
</organism>
<dbReference type="GO" id="GO:0003676">
    <property type="term" value="F:nucleic acid binding"/>
    <property type="evidence" value="ECO:0007669"/>
    <property type="project" value="InterPro"/>
</dbReference>